<accession>A0AB73N2K9</accession>
<organism evidence="3 4">
    <name type="scientific">Mycobacteroides chelonae</name>
    <name type="common">Mycobacterium chelonae</name>
    <dbReference type="NCBI Taxonomy" id="1774"/>
    <lineage>
        <taxon>Bacteria</taxon>
        <taxon>Bacillati</taxon>
        <taxon>Actinomycetota</taxon>
        <taxon>Actinomycetes</taxon>
        <taxon>Mycobacteriales</taxon>
        <taxon>Mycobacteriaceae</taxon>
        <taxon>Mycobacteroides</taxon>
    </lineage>
</organism>
<proteinExistence type="predicted"/>
<dbReference type="AlphaFoldDB" id="A0AB73N2K9"/>
<sequence>MDADDALVRARDIDRLEVMAALDTALADGQLRHAEYRERVQKAQNAATLNELATITADLQPHPVASPAPAPARHRRRLLVGASGLTAAAVAVAGFFVIDASPTRQAAPPAAAPLEVISPLVSGALLKADGLREITNATRARFHTTVVLGVHVYGDNAQLHVLDPSSPTGLTYYDYSAGGRFHNPQVYGGTSVNSGHAGPIDLAGIDVDAVAALISSAPERLGLTPGNVGNDHFRVTIGGDDGGEIWMGVNNNGLDSHLVADLAGNIKGIHRCQWGC</sequence>
<dbReference type="RefSeq" id="WP_070918164.1">
    <property type="nucleotide sequence ID" value="NZ_CP058976.1"/>
</dbReference>
<feature type="transmembrane region" description="Helical" evidence="1">
    <location>
        <begin position="78"/>
        <end position="98"/>
    </location>
</feature>
<dbReference type="InterPro" id="IPR012551">
    <property type="entry name" value="DUF1707_SHOCT-like"/>
</dbReference>
<dbReference type="Proteomes" id="UP000180113">
    <property type="component" value="Unassembled WGS sequence"/>
</dbReference>
<evidence type="ECO:0000313" key="3">
    <source>
        <dbReference type="EMBL" id="OHT55044.1"/>
    </source>
</evidence>
<reference evidence="3 4" key="1">
    <citation type="submission" date="2016-10" db="EMBL/GenBank/DDBJ databases">
        <title>Evaluation of Human, Animal and Environmental Mycobacterium chelonae Isolates by Core Genome Phylogenomic Analysis, Targeted Gene Comparison, and Anti-microbial Susceptibility Patterns: A Tale of Mistaken Identities.</title>
        <authorList>
            <person name="Fogelson S.B."/>
            <person name="Camus A.C."/>
            <person name="Lorenz W."/>
            <person name="Vasireddy R."/>
            <person name="Vasireddy S."/>
            <person name="Smith T."/>
            <person name="Brown-Elliott B.A."/>
            <person name="Wallace R.J.Jr."/>
            <person name="Hasan N.A."/>
            <person name="Reischl U."/>
            <person name="Sanchez S."/>
        </authorList>
    </citation>
    <scope>NUCLEOTIDE SEQUENCE [LARGE SCALE GENOMIC DNA]</scope>
    <source>
        <strain evidence="3 4">42895</strain>
    </source>
</reference>
<dbReference type="EMBL" id="MLHW01000001">
    <property type="protein sequence ID" value="OHT55044.1"/>
    <property type="molecule type" value="Genomic_DNA"/>
</dbReference>
<protein>
    <recommendedName>
        <fullName evidence="2">DUF1707 domain-containing protein</fullName>
    </recommendedName>
</protein>
<keyword evidence="1" id="KW-0472">Membrane</keyword>
<feature type="domain" description="DUF1707" evidence="2">
    <location>
        <begin position="8"/>
        <end position="60"/>
    </location>
</feature>
<dbReference type="PANTHER" id="PTHR40763:SF4">
    <property type="entry name" value="DUF1707 DOMAIN-CONTAINING PROTEIN"/>
    <property type="match status" value="1"/>
</dbReference>
<keyword evidence="1" id="KW-1133">Transmembrane helix</keyword>
<evidence type="ECO:0000256" key="1">
    <source>
        <dbReference type="SAM" id="Phobius"/>
    </source>
</evidence>
<dbReference type="Pfam" id="PF08044">
    <property type="entry name" value="DUF1707"/>
    <property type="match status" value="1"/>
</dbReference>
<name>A0AB73N2K9_MYCCH</name>
<comment type="caution">
    <text evidence="3">The sequence shown here is derived from an EMBL/GenBank/DDBJ whole genome shotgun (WGS) entry which is preliminary data.</text>
</comment>
<dbReference type="PANTHER" id="PTHR40763">
    <property type="entry name" value="MEMBRANE PROTEIN-RELATED"/>
    <property type="match status" value="1"/>
</dbReference>
<evidence type="ECO:0000313" key="4">
    <source>
        <dbReference type="Proteomes" id="UP000180113"/>
    </source>
</evidence>
<evidence type="ECO:0000259" key="2">
    <source>
        <dbReference type="Pfam" id="PF08044"/>
    </source>
</evidence>
<keyword evidence="1" id="KW-0812">Transmembrane</keyword>
<gene>
    <name evidence="3" type="ORF">BKG62_02305</name>
</gene>